<feature type="region of interest" description="Disordered" evidence="1">
    <location>
        <begin position="55"/>
        <end position="165"/>
    </location>
</feature>
<feature type="compositionally biased region" description="Basic and acidic residues" evidence="1">
    <location>
        <begin position="55"/>
        <end position="128"/>
    </location>
</feature>
<reference evidence="2" key="1">
    <citation type="thesis" date="2021" institute="BYU ScholarsArchive" country="Provo, UT, USA">
        <title>Applications of and Algorithms for Genome Assembly and Genomic Analyses with an Emphasis on Marine Teleosts.</title>
        <authorList>
            <person name="Pickett B.D."/>
        </authorList>
    </citation>
    <scope>NUCLEOTIDE SEQUENCE</scope>
    <source>
        <strain evidence="2">HI-2016</strain>
    </source>
</reference>
<proteinExistence type="predicted"/>
<sequence>MHHSERCEGNKLTEQGLQTNQAAHKVIKVNGEFRVAVAGHCDLVQGIIEREPCEWREGWGGREGQREREREREREGQRGERDRERGRGGERGKEGEGVIEREGERGRETEREGREGEREGGRKRERGGGRGKAGGPDCAGFRFHLTFHSQVRPERPGQHTPQPPD</sequence>
<protein>
    <submittedName>
        <fullName evidence="2">Uncharacterized protein</fullName>
    </submittedName>
</protein>
<accession>A0A8T2N369</accession>
<comment type="caution">
    <text evidence="2">The sequence shown here is derived from an EMBL/GenBank/DDBJ whole genome shotgun (WGS) entry which is preliminary data.</text>
</comment>
<evidence type="ECO:0000256" key="1">
    <source>
        <dbReference type="SAM" id="MobiDB-lite"/>
    </source>
</evidence>
<evidence type="ECO:0000313" key="2">
    <source>
        <dbReference type="EMBL" id="KAG9334895.1"/>
    </source>
</evidence>
<organism evidence="2 3">
    <name type="scientific">Albula glossodonta</name>
    <name type="common">roundjaw bonefish</name>
    <dbReference type="NCBI Taxonomy" id="121402"/>
    <lineage>
        <taxon>Eukaryota</taxon>
        <taxon>Metazoa</taxon>
        <taxon>Chordata</taxon>
        <taxon>Craniata</taxon>
        <taxon>Vertebrata</taxon>
        <taxon>Euteleostomi</taxon>
        <taxon>Actinopterygii</taxon>
        <taxon>Neopterygii</taxon>
        <taxon>Teleostei</taxon>
        <taxon>Albuliformes</taxon>
        <taxon>Albulidae</taxon>
        <taxon>Albula</taxon>
    </lineage>
</organism>
<dbReference type="EMBL" id="JAFBMS010000135">
    <property type="protein sequence ID" value="KAG9334895.1"/>
    <property type="molecule type" value="Genomic_DNA"/>
</dbReference>
<evidence type="ECO:0000313" key="3">
    <source>
        <dbReference type="Proteomes" id="UP000824540"/>
    </source>
</evidence>
<name>A0A8T2N369_9TELE</name>
<gene>
    <name evidence="2" type="ORF">JZ751_006375</name>
</gene>
<dbReference type="Proteomes" id="UP000824540">
    <property type="component" value="Unassembled WGS sequence"/>
</dbReference>
<keyword evidence="3" id="KW-1185">Reference proteome</keyword>
<dbReference type="AlphaFoldDB" id="A0A8T2N369"/>